<evidence type="ECO:0000256" key="1">
    <source>
        <dbReference type="SAM" id="MobiDB-lite"/>
    </source>
</evidence>
<accession>A0A558J346</accession>
<dbReference type="AlphaFoldDB" id="A0A558J346"/>
<dbReference type="Proteomes" id="UP000317288">
    <property type="component" value="Unassembled WGS sequence"/>
</dbReference>
<protein>
    <submittedName>
        <fullName evidence="2">Succinylglutamate desuccinylase</fullName>
    </submittedName>
</protein>
<organism evidence="2 3">
    <name type="scientific">Vreelandella titanicae</name>
    <dbReference type="NCBI Taxonomy" id="664683"/>
    <lineage>
        <taxon>Bacteria</taxon>
        <taxon>Pseudomonadati</taxon>
        <taxon>Pseudomonadota</taxon>
        <taxon>Gammaproteobacteria</taxon>
        <taxon>Oceanospirillales</taxon>
        <taxon>Halomonadaceae</taxon>
        <taxon>Vreelandella</taxon>
    </lineage>
</organism>
<dbReference type="EMBL" id="VNFE01000006">
    <property type="protein sequence ID" value="TVU88085.1"/>
    <property type="molecule type" value="Genomic_DNA"/>
</dbReference>
<feature type="region of interest" description="Disordered" evidence="1">
    <location>
        <begin position="1"/>
        <end position="44"/>
    </location>
</feature>
<name>A0A558J346_9GAMM</name>
<evidence type="ECO:0000313" key="3">
    <source>
        <dbReference type="Proteomes" id="UP000317288"/>
    </source>
</evidence>
<proteinExistence type="predicted"/>
<gene>
    <name evidence="2" type="ORF">FQP89_17600</name>
</gene>
<evidence type="ECO:0000313" key="2">
    <source>
        <dbReference type="EMBL" id="TVU88085.1"/>
    </source>
</evidence>
<reference evidence="2 3" key="1">
    <citation type="submission" date="2019-07" db="EMBL/GenBank/DDBJ databases">
        <title>Diversity of Bacteria from Kongsfjorden, Arctic.</title>
        <authorList>
            <person name="Yu Y."/>
        </authorList>
    </citation>
    <scope>NUCLEOTIDE SEQUENCE [LARGE SCALE GENOMIC DNA]</scope>
    <source>
        <strain evidence="2 3">SM1922</strain>
    </source>
</reference>
<comment type="caution">
    <text evidence="2">The sequence shown here is derived from an EMBL/GenBank/DDBJ whole genome shotgun (WGS) entry which is preliminary data.</text>
</comment>
<sequence length="44" mass="4731">MSCSASRLTPHASRLTPHASRLTPHHSIGWPSQAQKVPLSSGVR</sequence>